<proteinExistence type="predicted"/>
<protein>
    <submittedName>
        <fullName evidence="2">EcsC protein family</fullName>
    </submittedName>
</protein>
<dbReference type="PANTHER" id="PTHR41260">
    <property type="entry name" value="PROTEIN ECSC"/>
    <property type="match status" value="1"/>
</dbReference>
<keyword evidence="1" id="KW-1133">Transmembrane helix</keyword>
<dbReference type="PATRIC" id="fig|1262666.3.peg.976"/>
<sequence length="266" mass="27846">MTEKDLEELRQARELLESPGLAARLSNLAGAPVEAALRKLPVGVRDGVDKATRKALEGALNTALKTLDRDGTAERTSRNKLHKTWAAAAGGVGGLFGFSGLLLELPVTTTIMLRSIADIAHSNGEDLNRPEARLACLEVFALGGPSAGDDAAETGYFAVRASLAKAVAEAAKYAAGASAAEKGAPVLVRLLSAITKRFGVTVSQKFAAQAVPVVGALGGAVVNSIFMTHFQNVASGHFTVRRLERAYGKDTVRTAWEAIGGREQAR</sequence>
<name>M5PVP0_DESAF</name>
<comment type="caution">
    <text evidence="2">The sequence shown here is derived from an EMBL/GenBank/DDBJ whole genome shotgun (WGS) entry which is preliminary data.</text>
</comment>
<dbReference type="Pfam" id="PF12787">
    <property type="entry name" value="EcsC"/>
    <property type="match status" value="1"/>
</dbReference>
<evidence type="ECO:0000313" key="2">
    <source>
        <dbReference type="EMBL" id="EMG38139.1"/>
    </source>
</evidence>
<organism evidence="2 3">
    <name type="scientific">Desulfocurvibacter africanus PCS</name>
    <dbReference type="NCBI Taxonomy" id="1262666"/>
    <lineage>
        <taxon>Bacteria</taxon>
        <taxon>Pseudomonadati</taxon>
        <taxon>Thermodesulfobacteriota</taxon>
        <taxon>Desulfovibrionia</taxon>
        <taxon>Desulfovibrionales</taxon>
        <taxon>Desulfovibrionaceae</taxon>
        <taxon>Desulfocurvibacter</taxon>
    </lineage>
</organism>
<feature type="transmembrane region" description="Helical" evidence="1">
    <location>
        <begin position="85"/>
        <end position="103"/>
    </location>
</feature>
<dbReference type="EMBL" id="AOSV01000007">
    <property type="protein sequence ID" value="EMG38139.1"/>
    <property type="molecule type" value="Genomic_DNA"/>
</dbReference>
<accession>M5PVP0</accession>
<dbReference type="PANTHER" id="PTHR41260:SF1">
    <property type="entry name" value="PROTEIN ECSC"/>
    <property type="match status" value="1"/>
</dbReference>
<dbReference type="AlphaFoldDB" id="M5PVP0"/>
<reference evidence="2 3" key="1">
    <citation type="journal article" date="2013" name="Genome Announc.">
        <title>Draft Genome Sequence for Desulfovibrio africanus Strain PCS.</title>
        <authorList>
            <person name="Brown S.D."/>
            <person name="Utturkar S.M."/>
            <person name="Arkin A.P."/>
            <person name="Deutschbauer A.M."/>
            <person name="Elias D.A."/>
            <person name="Hazen T.C."/>
            <person name="Chakraborty R."/>
        </authorList>
    </citation>
    <scope>NUCLEOTIDE SEQUENCE [LARGE SCALE GENOMIC DNA]</scope>
    <source>
        <strain evidence="2 3">PCS</strain>
    </source>
</reference>
<gene>
    <name evidence="2" type="ORF">PCS_00964</name>
</gene>
<evidence type="ECO:0000313" key="3">
    <source>
        <dbReference type="Proteomes" id="UP000011922"/>
    </source>
</evidence>
<dbReference type="OrthoDB" id="1238772at2"/>
<dbReference type="InterPro" id="IPR024787">
    <property type="entry name" value="EcsC"/>
</dbReference>
<evidence type="ECO:0000256" key="1">
    <source>
        <dbReference type="SAM" id="Phobius"/>
    </source>
</evidence>
<keyword evidence="1" id="KW-0472">Membrane</keyword>
<dbReference type="Proteomes" id="UP000011922">
    <property type="component" value="Unassembled WGS sequence"/>
</dbReference>
<keyword evidence="1" id="KW-0812">Transmembrane</keyword>
<dbReference type="RefSeq" id="WP_005984561.1">
    <property type="nucleotide sequence ID" value="NZ_AOSV01000007.1"/>
</dbReference>